<evidence type="ECO:0000313" key="1">
    <source>
        <dbReference type="EMBL" id="CAG8703449.1"/>
    </source>
</evidence>
<gene>
    <name evidence="1" type="ORF">SCALOS_LOCUS10583</name>
</gene>
<feature type="non-terminal residue" evidence="1">
    <location>
        <position position="1"/>
    </location>
</feature>
<organism evidence="1 2">
    <name type="scientific">Scutellospora calospora</name>
    <dbReference type="NCBI Taxonomy" id="85575"/>
    <lineage>
        <taxon>Eukaryota</taxon>
        <taxon>Fungi</taxon>
        <taxon>Fungi incertae sedis</taxon>
        <taxon>Mucoromycota</taxon>
        <taxon>Glomeromycotina</taxon>
        <taxon>Glomeromycetes</taxon>
        <taxon>Diversisporales</taxon>
        <taxon>Gigasporaceae</taxon>
        <taxon>Scutellospora</taxon>
    </lineage>
</organism>
<protein>
    <submittedName>
        <fullName evidence="1">6020_t:CDS:1</fullName>
    </submittedName>
</protein>
<name>A0ACA9PEY0_9GLOM</name>
<dbReference type="Proteomes" id="UP000789860">
    <property type="component" value="Unassembled WGS sequence"/>
</dbReference>
<accession>A0ACA9PEY0</accession>
<evidence type="ECO:0000313" key="2">
    <source>
        <dbReference type="Proteomes" id="UP000789860"/>
    </source>
</evidence>
<comment type="caution">
    <text evidence="1">The sequence shown here is derived from an EMBL/GenBank/DDBJ whole genome shotgun (WGS) entry which is preliminary data.</text>
</comment>
<feature type="non-terminal residue" evidence="1">
    <location>
        <position position="96"/>
    </location>
</feature>
<proteinExistence type="predicted"/>
<keyword evidence="2" id="KW-1185">Reference proteome</keyword>
<reference evidence="1" key="1">
    <citation type="submission" date="2021-06" db="EMBL/GenBank/DDBJ databases">
        <authorList>
            <person name="Kallberg Y."/>
            <person name="Tangrot J."/>
            <person name="Rosling A."/>
        </authorList>
    </citation>
    <scope>NUCLEOTIDE SEQUENCE</scope>
    <source>
        <strain evidence="1">AU212A</strain>
    </source>
</reference>
<sequence length="96" mass="11619">KLELAAETTRIRQLIEDQERKIKIWKDNYNQLLDEIKNKQDIMLKESLNDILNNNLKQFLITEIIEKNKNIETRVGFNEFKSKKTFSYIKNEYIKV</sequence>
<dbReference type="EMBL" id="CAJVPM010040473">
    <property type="protein sequence ID" value="CAG8703449.1"/>
    <property type="molecule type" value="Genomic_DNA"/>
</dbReference>